<keyword evidence="3" id="KW-0479">Metal-binding</keyword>
<dbReference type="Gene3D" id="3.90.1640.10">
    <property type="entry name" value="inorganic pyrophosphatase (n-terminal core)"/>
    <property type="match status" value="1"/>
</dbReference>
<dbReference type="FunFam" id="3.90.1640.10:FF:000001">
    <property type="entry name" value="Probable manganese-dependent inorganic pyrophosphatase"/>
    <property type="match status" value="1"/>
</dbReference>
<dbReference type="PANTHER" id="PTHR12112">
    <property type="entry name" value="BNIP - RELATED"/>
    <property type="match status" value="1"/>
</dbReference>
<dbReference type="Pfam" id="PF01368">
    <property type="entry name" value="DHH"/>
    <property type="match status" value="1"/>
</dbReference>
<evidence type="ECO:0000256" key="2">
    <source>
        <dbReference type="ARBA" id="ARBA00012146"/>
    </source>
</evidence>
<dbReference type="SMART" id="SM01131">
    <property type="entry name" value="DHHA2"/>
    <property type="match status" value="1"/>
</dbReference>
<evidence type="ECO:0000313" key="9">
    <source>
        <dbReference type="EMBL" id="RZN68993.1"/>
    </source>
</evidence>
<evidence type="ECO:0000256" key="3">
    <source>
        <dbReference type="ARBA" id="ARBA00022723"/>
    </source>
</evidence>
<proteinExistence type="predicted"/>
<organism evidence="9 10">
    <name type="scientific">Candidatus Methanolliviera hydrocarbonicum</name>
    <dbReference type="NCBI Taxonomy" id="2491085"/>
    <lineage>
        <taxon>Archaea</taxon>
        <taxon>Methanobacteriati</taxon>
        <taxon>Methanobacteriota</taxon>
        <taxon>Candidatus Methanoliparia</taxon>
        <taxon>Candidatus Methanoliparales</taxon>
        <taxon>Candidatus Methanollivieraceae</taxon>
        <taxon>Candidatus Methanolliviera</taxon>
    </lineage>
</organism>
<evidence type="ECO:0000256" key="4">
    <source>
        <dbReference type="ARBA" id="ARBA00022801"/>
    </source>
</evidence>
<dbReference type="AlphaFoldDB" id="A0A520KWC5"/>
<dbReference type="EC" id="3.6.1.1" evidence="2"/>
<comment type="caution">
    <text evidence="9">The sequence shown here is derived from an EMBL/GenBank/DDBJ whole genome shotgun (WGS) entry which is preliminary data.</text>
</comment>
<dbReference type="Pfam" id="PF02833">
    <property type="entry name" value="DHHA2"/>
    <property type="match status" value="1"/>
</dbReference>
<comment type="catalytic activity">
    <reaction evidence="7">
        <text>diphosphate + H2O = 2 phosphate + H(+)</text>
        <dbReference type="Rhea" id="RHEA:24576"/>
        <dbReference type="ChEBI" id="CHEBI:15377"/>
        <dbReference type="ChEBI" id="CHEBI:15378"/>
        <dbReference type="ChEBI" id="CHEBI:33019"/>
        <dbReference type="ChEBI" id="CHEBI:43474"/>
        <dbReference type="EC" id="3.6.1.1"/>
    </reaction>
</comment>
<dbReference type="GO" id="GO:0004427">
    <property type="term" value="F:inorganic diphosphate phosphatase activity"/>
    <property type="evidence" value="ECO:0007669"/>
    <property type="project" value="UniProtKB-EC"/>
</dbReference>
<comment type="cofactor">
    <cofactor evidence="1">
        <name>Mn(2+)</name>
        <dbReference type="ChEBI" id="CHEBI:29035"/>
    </cofactor>
</comment>
<gene>
    <name evidence="9" type="ORF">EF807_05040</name>
</gene>
<evidence type="ECO:0000313" key="10">
    <source>
        <dbReference type="Proteomes" id="UP000320766"/>
    </source>
</evidence>
<reference evidence="9 10" key="1">
    <citation type="journal article" date="2019" name="Nat. Microbiol.">
        <title>Wide diversity of methane and short-chain alkane metabolisms in uncultured archaea.</title>
        <authorList>
            <person name="Borrel G."/>
            <person name="Adam P.S."/>
            <person name="McKay L.J."/>
            <person name="Chen L.X."/>
            <person name="Sierra-Garcia I.N."/>
            <person name="Sieber C.M."/>
            <person name="Letourneur Q."/>
            <person name="Ghozlane A."/>
            <person name="Andersen G.L."/>
            <person name="Li W.J."/>
            <person name="Hallam S.J."/>
            <person name="Muyzer G."/>
            <person name="de Oliveira V.M."/>
            <person name="Inskeep W.P."/>
            <person name="Banfield J.F."/>
            <person name="Gribaldo S."/>
        </authorList>
    </citation>
    <scope>NUCLEOTIDE SEQUENCE [LARGE SCALE GENOMIC DNA]</scope>
    <source>
        <strain evidence="9">NM1b</strain>
    </source>
</reference>
<dbReference type="Proteomes" id="UP000320766">
    <property type="component" value="Unassembled WGS sequence"/>
</dbReference>
<keyword evidence="4 9" id="KW-0378">Hydrolase</keyword>
<evidence type="ECO:0000259" key="8">
    <source>
        <dbReference type="SMART" id="SM01131"/>
    </source>
</evidence>
<dbReference type="NCBIfam" id="NF003877">
    <property type="entry name" value="PRK05427.1"/>
    <property type="match status" value="1"/>
</dbReference>
<dbReference type="SUPFAM" id="SSF64182">
    <property type="entry name" value="DHH phosphoesterases"/>
    <property type="match status" value="1"/>
</dbReference>
<protein>
    <recommendedName>
        <fullName evidence="2">inorganic diphosphatase</fullName>
        <ecNumber evidence="2">3.6.1.1</ecNumber>
    </recommendedName>
    <alternativeName>
        <fullName evidence="6">Pyrophosphate phospho-hydrolase</fullName>
    </alternativeName>
</protein>
<dbReference type="InterPro" id="IPR038222">
    <property type="entry name" value="DHHA2_dom_sf"/>
</dbReference>
<dbReference type="EMBL" id="RXIL01000090">
    <property type="protein sequence ID" value="RZN68993.1"/>
    <property type="molecule type" value="Genomic_DNA"/>
</dbReference>
<evidence type="ECO:0000256" key="6">
    <source>
        <dbReference type="ARBA" id="ARBA00032535"/>
    </source>
</evidence>
<evidence type="ECO:0000256" key="1">
    <source>
        <dbReference type="ARBA" id="ARBA00001936"/>
    </source>
</evidence>
<dbReference type="GO" id="GO:0005737">
    <property type="term" value="C:cytoplasm"/>
    <property type="evidence" value="ECO:0007669"/>
    <property type="project" value="InterPro"/>
</dbReference>
<sequence>MGDIYVIGHKNPDTDSICSAIAYAYFKGEDVVAARCGEINAETSYVLEYFDLDPPILLSDGGGKRFILVDHNELSQSVDNMDQAEILEVIDHHKINFSCSSPITFHTEPVGSTATMIAERYIGKIKRKIAGILLSAILSDTIVLTSTTTTERDFEMVKKLAPIAGIEDIKMFGMEIKRKKSSLKGLTASKIILSDFKDFEFGEDKVGIGQIEVVDFKESEERMDELIQELEKLKDENDYSLLSLMVTNIVERASKLFVVGDRSKAEEAFKKPVKDNSLYLDGAMSRKKDVVPFIERVFR</sequence>
<keyword evidence="5" id="KW-0464">Manganese</keyword>
<dbReference type="Gene3D" id="3.10.310.20">
    <property type="entry name" value="DHHA2 domain"/>
    <property type="match status" value="1"/>
</dbReference>
<dbReference type="InterPro" id="IPR004097">
    <property type="entry name" value="DHHA2"/>
</dbReference>
<dbReference type="PANTHER" id="PTHR12112:SF22">
    <property type="entry name" value="MANGANESE-DEPENDENT INORGANIC PYROPHOSPHATASE-RELATED"/>
    <property type="match status" value="1"/>
</dbReference>
<evidence type="ECO:0000256" key="5">
    <source>
        <dbReference type="ARBA" id="ARBA00023211"/>
    </source>
</evidence>
<dbReference type="GO" id="GO:0046872">
    <property type="term" value="F:metal ion binding"/>
    <property type="evidence" value="ECO:0007669"/>
    <property type="project" value="UniProtKB-KW"/>
</dbReference>
<dbReference type="InterPro" id="IPR001667">
    <property type="entry name" value="DDH_dom"/>
</dbReference>
<name>A0A520KWC5_9EURY</name>
<accession>A0A520KWC5</accession>
<feature type="domain" description="DHHA2" evidence="8">
    <location>
        <begin position="173"/>
        <end position="298"/>
    </location>
</feature>
<evidence type="ECO:0000256" key="7">
    <source>
        <dbReference type="ARBA" id="ARBA00047820"/>
    </source>
</evidence>
<dbReference type="InterPro" id="IPR038763">
    <property type="entry name" value="DHH_sf"/>
</dbReference>